<keyword evidence="6" id="KW-1185">Reference proteome</keyword>
<organism evidence="5 6">
    <name type="scientific">Rhizophlyctis rosea</name>
    <dbReference type="NCBI Taxonomy" id="64517"/>
    <lineage>
        <taxon>Eukaryota</taxon>
        <taxon>Fungi</taxon>
        <taxon>Fungi incertae sedis</taxon>
        <taxon>Chytridiomycota</taxon>
        <taxon>Chytridiomycota incertae sedis</taxon>
        <taxon>Chytridiomycetes</taxon>
        <taxon>Rhizophlyctidales</taxon>
        <taxon>Rhizophlyctidaceae</taxon>
        <taxon>Rhizophlyctis</taxon>
    </lineage>
</organism>
<feature type="region of interest" description="Disordered" evidence="3">
    <location>
        <begin position="1"/>
        <end position="49"/>
    </location>
</feature>
<dbReference type="AlphaFoldDB" id="A0AAD5SQE6"/>
<protein>
    <submittedName>
        <fullName evidence="5">Cytoplasmic RNA-binding protein</fullName>
    </submittedName>
</protein>
<accession>A0AAD5SQE6</accession>
<gene>
    <name evidence="5" type="primary">SGN1</name>
    <name evidence="5" type="ORF">HK097_007484</name>
</gene>
<feature type="compositionally biased region" description="Basic and acidic residues" evidence="3">
    <location>
        <begin position="31"/>
        <end position="45"/>
    </location>
</feature>
<feature type="domain" description="RRM" evidence="4">
    <location>
        <begin position="77"/>
        <end position="154"/>
    </location>
</feature>
<proteinExistence type="predicted"/>
<comment type="caution">
    <text evidence="5">The sequence shown here is derived from an EMBL/GenBank/DDBJ whole genome shotgun (WGS) entry which is preliminary data.</text>
</comment>
<dbReference type="InterPro" id="IPR000504">
    <property type="entry name" value="RRM_dom"/>
</dbReference>
<dbReference type="Pfam" id="PF00076">
    <property type="entry name" value="RRM_1"/>
    <property type="match status" value="1"/>
</dbReference>
<dbReference type="PROSITE" id="PS50102">
    <property type="entry name" value="RRM"/>
    <property type="match status" value="1"/>
</dbReference>
<dbReference type="Proteomes" id="UP001212841">
    <property type="component" value="Unassembled WGS sequence"/>
</dbReference>
<keyword evidence="1 2" id="KW-0694">RNA-binding</keyword>
<evidence type="ECO:0000256" key="1">
    <source>
        <dbReference type="ARBA" id="ARBA00022884"/>
    </source>
</evidence>
<dbReference type="InterPro" id="IPR035979">
    <property type="entry name" value="RBD_domain_sf"/>
</dbReference>
<dbReference type="CDD" id="cd12306">
    <property type="entry name" value="RRM_II_PABPs"/>
    <property type="match status" value="1"/>
</dbReference>
<evidence type="ECO:0000256" key="2">
    <source>
        <dbReference type="PROSITE-ProRule" id="PRU00176"/>
    </source>
</evidence>
<name>A0AAD5SQE6_9FUNG</name>
<dbReference type="Gene3D" id="3.30.70.330">
    <property type="match status" value="1"/>
</dbReference>
<evidence type="ECO:0000313" key="6">
    <source>
        <dbReference type="Proteomes" id="UP001212841"/>
    </source>
</evidence>
<sequence>MADHEEAFQTENYTGDEGVATGEGDMDDDIESMKQRMKEMEEEAAKLQQMQAEIEKDMGPGGASAEGAEDKEAVDLRSIYIGNVDYSATPEEIQAHFQTCGTINRVTILCDKWTGHPKGYAYVEFADPELVKNAVMLNDSLFKGRNIKVTAKRTNVPGMARGRGRGRGGYRGGGFRGGGFRGRGGFRSRRGYFSPY</sequence>
<evidence type="ECO:0000259" key="4">
    <source>
        <dbReference type="PROSITE" id="PS50102"/>
    </source>
</evidence>
<dbReference type="PANTHER" id="PTHR23236">
    <property type="entry name" value="EUKARYOTIC TRANSLATION INITIATION FACTOR 4B/4H"/>
    <property type="match status" value="1"/>
</dbReference>
<dbReference type="GO" id="GO:0008143">
    <property type="term" value="F:poly(A) binding"/>
    <property type="evidence" value="ECO:0007669"/>
    <property type="project" value="TreeGrafter"/>
</dbReference>
<dbReference type="GO" id="GO:0005737">
    <property type="term" value="C:cytoplasm"/>
    <property type="evidence" value="ECO:0007669"/>
    <property type="project" value="TreeGrafter"/>
</dbReference>
<reference evidence="5" key="1">
    <citation type="submission" date="2020-05" db="EMBL/GenBank/DDBJ databases">
        <title>Phylogenomic resolution of chytrid fungi.</title>
        <authorList>
            <person name="Stajich J.E."/>
            <person name="Amses K."/>
            <person name="Simmons R."/>
            <person name="Seto K."/>
            <person name="Myers J."/>
            <person name="Bonds A."/>
            <person name="Quandt C.A."/>
            <person name="Barry K."/>
            <person name="Liu P."/>
            <person name="Grigoriev I."/>
            <person name="Longcore J.E."/>
            <person name="James T.Y."/>
        </authorList>
    </citation>
    <scope>NUCLEOTIDE SEQUENCE</scope>
    <source>
        <strain evidence="5">JEL0318</strain>
    </source>
</reference>
<dbReference type="InterPro" id="IPR012677">
    <property type="entry name" value="Nucleotide-bd_a/b_plait_sf"/>
</dbReference>
<dbReference type="SMART" id="SM00360">
    <property type="entry name" value="RRM"/>
    <property type="match status" value="1"/>
</dbReference>
<feature type="region of interest" description="Disordered" evidence="3">
    <location>
        <begin position="157"/>
        <end position="176"/>
    </location>
</feature>
<evidence type="ECO:0000313" key="5">
    <source>
        <dbReference type="EMBL" id="KAJ3056272.1"/>
    </source>
</evidence>
<evidence type="ECO:0000256" key="3">
    <source>
        <dbReference type="SAM" id="MobiDB-lite"/>
    </source>
</evidence>
<dbReference type="SUPFAM" id="SSF54928">
    <property type="entry name" value="RNA-binding domain, RBD"/>
    <property type="match status" value="1"/>
</dbReference>
<dbReference type="PANTHER" id="PTHR23236:SF12">
    <property type="entry name" value="EUKARYOTIC INITIATION FACTOR 4B-RELATED"/>
    <property type="match status" value="1"/>
</dbReference>
<dbReference type="EMBL" id="JADGJD010000039">
    <property type="protein sequence ID" value="KAJ3056272.1"/>
    <property type="molecule type" value="Genomic_DNA"/>
</dbReference>